<gene>
    <name evidence="1" type="ORF">LCGC14_1182010</name>
</gene>
<feature type="non-terminal residue" evidence="1">
    <location>
        <position position="198"/>
    </location>
</feature>
<organism evidence="1">
    <name type="scientific">marine sediment metagenome</name>
    <dbReference type="NCBI Taxonomy" id="412755"/>
    <lineage>
        <taxon>unclassified sequences</taxon>
        <taxon>metagenomes</taxon>
        <taxon>ecological metagenomes</taxon>
    </lineage>
</organism>
<evidence type="ECO:0000313" key="1">
    <source>
        <dbReference type="EMBL" id="KKM96046.1"/>
    </source>
</evidence>
<dbReference type="EMBL" id="LAZR01005930">
    <property type="protein sequence ID" value="KKM96046.1"/>
    <property type="molecule type" value="Genomic_DNA"/>
</dbReference>
<accession>A0A0F9M9J6</accession>
<dbReference type="AlphaFoldDB" id="A0A0F9M9J6"/>
<sequence>MKKKEKLKCPLCNIKFIPRTFYPDEAIFSTPDGKKLSGFSGYISSSGVKPTEVILGSWITYCPNCNYIMKFVKEIVKKEKIQSQTTIHKNIKEKYNNYYFGFPFEDYSQYLKIVTEKVKKSIENSLKNLDLSAWESMYEIEDTFKLLVRFYANLEIYCDSQITPPNGRDLSKKIELLNLSTNLKATLLELNQIRNQTI</sequence>
<comment type="caution">
    <text evidence="1">The sequence shown here is derived from an EMBL/GenBank/DDBJ whole genome shotgun (WGS) entry which is preliminary data.</text>
</comment>
<name>A0A0F9M9J6_9ZZZZ</name>
<reference evidence="1" key="1">
    <citation type="journal article" date="2015" name="Nature">
        <title>Complex archaea that bridge the gap between prokaryotes and eukaryotes.</title>
        <authorList>
            <person name="Spang A."/>
            <person name="Saw J.H."/>
            <person name="Jorgensen S.L."/>
            <person name="Zaremba-Niedzwiedzka K."/>
            <person name="Martijn J."/>
            <person name="Lind A.E."/>
            <person name="van Eijk R."/>
            <person name="Schleper C."/>
            <person name="Guy L."/>
            <person name="Ettema T.J."/>
        </authorList>
    </citation>
    <scope>NUCLEOTIDE SEQUENCE</scope>
</reference>
<proteinExistence type="predicted"/>
<protein>
    <submittedName>
        <fullName evidence="1">Uncharacterized protein</fullName>
    </submittedName>
</protein>